<reference evidence="2 3" key="1">
    <citation type="submission" date="2020-04" db="EMBL/GenBank/DDBJ databases">
        <authorList>
            <person name="Liu S."/>
        </authorList>
    </citation>
    <scope>NUCLEOTIDE SEQUENCE [LARGE SCALE GENOMIC DNA]</scope>
    <source>
        <strain evidence="2 3">CGMCC 1.15091</strain>
    </source>
</reference>
<dbReference type="Gene3D" id="3.30.1360.40">
    <property type="match status" value="1"/>
</dbReference>
<keyword evidence="3" id="KW-1185">Reference proteome</keyword>
<dbReference type="Pfam" id="PF02682">
    <property type="entry name" value="CT_C_D"/>
    <property type="match status" value="1"/>
</dbReference>
<dbReference type="EMBL" id="JAAZSR010000209">
    <property type="protein sequence ID" value="NKX51330.1"/>
    <property type="molecule type" value="Genomic_DNA"/>
</dbReference>
<dbReference type="InterPro" id="IPR003833">
    <property type="entry name" value="CT_C_D"/>
</dbReference>
<evidence type="ECO:0000313" key="2">
    <source>
        <dbReference type="EMBL" id="NKX51330.1"/>
    </source>
</evidence>
<name>A0ABX1JRK9_9MICC</name>
<proteinExistence type="predicted"/>
<dbReference type="Proteomes" id="UP000523795">
    <property type="component" value="Unassembled WGS sequence"/>
</dbReference>
<evidence type="ECO:0000259" key="1">
    <source>
        <dbReference type="Pfam" id="PF02682"/>
    </source>
</evidence>
<comment type="caution">
    <text evidence="2">The sequence shown here is derived from an EMBL/GenBank/DDBJ whole genome shotgun (WGS) entry which is preliminary data.</text>
</comment>
<sequence>MRILEFGSGALLAEFGSLAEVLAHYRPLAAAPLPGVVDLVPAARTILATFDAPAGAAEVRRWLEGTPPDGGGHAAGAELVIEVDYS</sequence>
<evidence type="ECO:0000313" key="3">
    <source>
        <dbReference type="Proteomes" id="UP000523795"/>
    </source>
</evidence>
<feature type="non-terminal residue" evidence="2">
    <location>
        <position position="86"/>
    </location>
</feature>
<dbReference type="SUPFAM" id="SSF160467">
    <property type="entry name" value="PH0987 N-terminal domain-like"/>
    <property type="match status" value="1"/>
</dbReference>
<protein>
    <submittedName>
        <fullName evidence="2">Carboxyltransferase domain-containing protein</fullName>
    </submittedName>
</protein>
<accession>A0ABX1JRK9</accession>
<feature type="domain" description="Carboxyltransferase" evidence="1">
    <location>
        <begin position="1"/>
        <end position="75"/>
    </location>
</feature>
<gene>
    <name evidence="2" type="ORF">HER39_12280</name>
</gene>
<organism evidence="2 3">
    <name type="scientific">Arthrobacter deserti</name>
    <dbReference type="NCBI Taxonomy" id="1742687"/>
    <lineage>
        <taxon>Bacteria</taxon>
        <taxon>Bacillati</taxon>
        <taxon>Actinomycetota</taxon>
        <taxon>Actinomycetes</taxon>
        <taxon>Micrococcales</taxon>
        <taxon>Micrococcaceae</taxon>
        <taxon>Arthrobacter</taxon>
    </lineage>
</organism>